<evidence type="ECO:0000256" key="1">
    <source>
        <dbReference type="SAM" id="MobiDB-lite"/>
    </source>
</evidence>
<gene>
    <name evidence="2" type="ORF">Naga_100425g4</name>
</gene>
<sequence>MLPLNSFLKTRRYGGKAKGGSRRMLRARHFLRSFDGAKCYRVHACTFTVMTARYSSPKGTLSSGILSNARFLTNKTAGNPLNKDQVGETAHADVENQEKTSAEMERRMQALKRFGLPKSLDKEAISAPQGKPISERKRSVTTSGIERIRRLKDGKAEQSYDGVWVGILTRIKPELSRIVMHLGVVRSLIEDDGRESDTFIATCTYTHVNRFPALDSQPFKHLFENSNQKHGACKKLKALGITEARECESV</sequence>
<proteinExistence type="predicted"/>
<dbReference type="AlphaFoldDB" id="W7UB80"/>
<protein>
    <submittedName>
        <fullName evidence="2">Uncharacterized protein</fullName>
    </submittedName>
</protein>
<keyword evidence="3" id="KW-1185">Reference proteome</keyword>
<evidence type="ECO:0000313" key="2">
    <source>
        <dbReference type="EMBL" id="EWM30001.1"/>
    </source>
</evidence>
<feature type="region of interest" description="Disordered" evidence="1">
    <location>
        <begin position="78"/>
        <end position="100"/>
    </location>
</feature>
<comment type="caution">
    <text evidence="2">The sequence shown here is derived from an EMBL/GenBank/DDBJ whole genome shotgun (WGS) entry which is preliminary data.</text>
</comment>
<accession>W7UB80</accession>
<dbReference type="EMBL" id="AZIL01000086">
    <property type="protein sequence ID" value="EWM30001.1"/>
    <property type="molecule type" value="Genomic_DNA"/>
</dbReference>
<evidence type="ECO:0000313" key="3">
    <source>
        <dbReference type="Proteomes" id="UP000019335"/>
    </source>
</evidence>
<dbReference type="Proteomes" id="UP000019335">
    <property type="component" value="Chromosome 2"/>
</dbReference>
<feature type="compositionally biased region" description="Basic and acidic residues" evidence="1">
    <location>
        <begin position="90"/>
        <end position="100"/>
    </location>
</feature>
<reference evidence="2 3" key="1">
    <citation type="journal article" date="2014" name="Mol. Plant">
        <title>Chromosome Scale Genome Assembly and Transcriptome Profiling of Nannochloropsis gaditana in Nitrogen Depletion.</title>
        <authorList>
            <person name="Corteggiani Carpinelli E."/>
            <person name="Telatin A."/>
            <person name="Vitulo N."/>
            <person name="Forcato C."/>
            <person name="D'Angelo M."/>
            <person name="Schiavon R."/>
            <person name="Vezzi A."/>
            <person name="Giacometti G.M."/>
            <person name="Morosinotto T."/>
            <person name="Valle G."/>
        </authorList>
    </citation>
    <scope>NUCLEOTIDE SEQUENCE [LARGE SCALE GENOMIC DNA]</scope>
    <source>
        <strain evidence="2 3">B-31</strain>
    </source>
</reference>
<organism evidence="2 3">
    <name type="scientific">Nannochloropsis gaditana</name>
    <dbReference type="NCBI Taxonomy" id="72520"/>
    <lineage>
        <taxon>Eukaryota</taxon>
        <taxon>Sar</taxon>
        <taxon>Stramenopiles</taxon>
        <taxon>Ochrophyta</taxon>
        <taxon>Eustigmatophyceae</taxon>
        <taxon>Eustigmatales</taxon>
        <taxon>Monodopsidaceae</taxon>
        <taxon>Nannochloropsis</taxon>
    </lineage>
</organism>
<name>W7UB80_9STRA</name>